<dbReference type="EMBL" id="JAMSHJ010000005">
    <property type="protein sequence ID" value="KAI5402618.1"/>
    <property type="molecule type" value="Genomic_DNA"/>
</dbReference>
<evidence type="ECO:0000313" key="11">
    <source>
        <dbReference type="EMBL" id="KAI5402618.1"/>
    </source>
</evidence>
<evidence type="ECO:0000256" key="9">
    <source>
        <dbReference type="SAM" id="MobiDB-lite"/>
    </source>
</evidence>
<evidence type="ECO:0000256" key="5">
    <source>
        <dbReference type="ARBA" id="ARBA00022989"/>
    </source>
</evidence>
<dbReference type="InterPro" id="IPR004326">
    <property type="entry name" value="Mlo"/>
</dbReference>
<dbReference type="Proteomes" id="UP001058974">
    <property type="component" value="Chromosome 5"/>
</dbReference>
<evidence type="ECO:0000256" key="8">
    <source>
        <dbReference type="RuleBase" id="RU280816"/>
    </source>
</evidence>
<name>A0A9D4WJH7_PEA</name>
<evidence type="ECO:0000256" key="6">
    <source>
        <dbReference type="ARBA" id="ARBA00023136"/>
    </source>
</evidence>
<keyword evidence="3 8" id="KW-0812">Transmembrane</keyword>
<comment type="subcellular location">
    <subcellularLocation>
        <location evidence="1 8">Membrane</location>
        <topology evidence="1 8">Multi-pass membrane protein</topology>
    </subcellularLocation>
</comment>
<gene>
    <name evidence="8" type="primary">MLO</name>
    <name evidence="11" type="ORF">KIW84_050280</name>
</gene>
<dbReference type="Gramene" id="Psat05G0028000-T1">
    <property type="protein sequence ID" value="KAI5402618.1"/>
    <property type="gene ID" value="KIW84_050280"/>
</dbReference>
<dbReference type="GO" id="GO:0005516">
    <property type="term" value="F:calmodulin binding"/>
    <property type="evidence" value="ECO:0007669"/>
    <property type="project" value="UniProtKB-KW"/>
</dbReference>
<comment type="caution">
    <text evidence="11">The sequence shown here is derived from an EMBL/GenBank/DDBJ whole genome shotgun (WGS) entry which is preliminary data.</text>
</comment>
<comment type="similarity">
    <text evidence="2 8">Belongs to the MLO family.</text>
</comment>
<keyword evidence="6 8" id="KW-0472">Membrane</keyword>
<dbReference type="GO" id="GO:0006952">
    <property type="term" value="P:defense response"/>
    <property type="evidence" value="ECO:0007669"/>
    <property type="project" value="UniProtKB-KW"/>
</dbReference>
<keyword evidence="4 8" id="KW-0611">Plant defense</keyword>
<proteinExistence type="inferred from homology"/>
<feature type="transmembrane region" description="Helical" evidence="10">
    <location>
        <begin position="18"/>
        <end position="39"/>
    </location>
</feature>
<feature type="transmembrane region" description="Helical" evidence="10">
    <location>
        <begin position="60"/>
        <end position="81"/>
    </location>
</feature>
<evidence type="ECO:0000256" key="3">
    <source>
        <dbReference type="ARBA" id="ARBA00022692"/>
    </source>
</evidence>
<feature type="transmembrane region" description="Helical" evidence="10">
    <location>
        <begin position="189"/>
        <end position="210"/>
    </location>
</feature>
<feature type="region of interest" description="Disordered" evidence="9">
    <location>
        <begin position="101"/>
        <end position="152"/>
    </location>
</feature>
<feature type="transmembrane region" description="Helical" evidence="10">
    <location>
        <begin position="395"/>
        <end position="418"/>
    </location>
</feature>
<comment type="function">
    <text evidence="8">May be involved in modulation of pathogen defense and leaf cell death.</text>
</comment>
<dbReference type="Pfam" id="PF03094">
    <property type="entry name" value="Mlo"/>
    <property type="match status" value="1"/>
</dbReference>
<evidence type="ECO:0000256" key="10">
    <source>
        <dbReference type="SAM" id="Phobius"/>
    </source>
</evidence>
<dbReference type="Gramene" id="Psat5g010200.1">
    <property type="protein sequence ID" value="Psat5g010200.1.cds"/>
    <property type="gene ID" value="Psat5g010200"/>
</dbReference>
<evidence type="ECO:0000256" key="2">
    <source>
        <dbReference type="ARBA" id="ARBA00006574"/>
    </source>
</evidence>
<keyword evidence="7 8" id="KW-0568">Pathogenesis-related protein</keyword>
<evidence type="ECO:0000256" key="1">
    <source>
        <dbReference type="ARBA" id="ARBA00004141"/>
    </source>
</evidence>
<feature type="region of interest" description="Disordered" evidence="9">
    <location>
        <begin position="519"/>
        <end position="546"/>
    </location>
</feature>
<dbReference type="AlphaFoldDB" id="A0A9D4WJH7"/>
<dbReference type="PANTHER" id="PTHR31942:SF53">
    <property type="entry name" value="MLO-LIKE PROTEIN 5-RELATED"/>
    <property type="match status" value="1"/>
</dbReference>
<keyword evidence="5 8" id="KW-1133">Transmembrane helix</keyword>
<protein>
    <recommendedName>
        <fullName evidence="8">MLO-like protein</fullName>
    </recommendedName>
</protein>
<feature type="compositionally biased region" description="Basic and acidic residues" evidence="9">
    <location>
        <begin position="116"/>
        <end position="150"/>
    </location>
</feature>
<dbReference type="PANTHER" id="PTHR31942">
    <property type="entry name" value="MLO-LIKE PROTEIN 1"/>
    <property type="match status" value="1"/>
</dbReference>
<evidence type="ECO:0000256" key="7">
    <source>
        <dbReference type="ARBA" id="ARBA00023265"/>
    </source>
</evidence>
<evidence type="ECO:0000313" key="12">
    <source>
        <dbReference type="Proteomes" id="UP001058974"/>
    </source>
</evidence>
<keyword evidence="12" id="KW-1185">Reference proteome</keyword>
<dbReference type="OrthoDB" id="1388414at2759"/>
<keyword evidence="8" id="KW-0112">Calmodulin-binding</keyword>
<accession>A0A9D4WJH7</accession>
<reference evidence="11 12" key="1">
    <citation type="journal article" date="2022" name="Nat. Genet.">
        <title>Improved pea reference genome and pan-genome highlight genomic features and evolutionary characteristics.</title>
        <authorList>
            <person name="Yang T."/>
            <person name="Liu R."/>
            <person name="Luo Y."/>
            <person name="Hu S."/>
            <person name="Wang D."/>
            <person name="Wang C."/>
            <person name="Pandey M.K."/>
            <person name="Ge S."/>
            <person name="Xu Q."/>
            <person name="Li N."/>
            <person name="Li G."/>
            <person name="Huang Y."/>
            <person name="Saxena R.K."/>
            <person name="Ji Y."/>
            <person name="Li M."/>
            <person name="Yan X."/>
            <person name="He Y."/>
            <person name="Liu Y."/>
            <person name="Wang X."/>
            <person name="Xiang C."/>
            <person name="Varshney R.K."/>
            <person name="Ding H."/>
            <person name="Gao S."/>
            <person name="Zong X."/>
        </authorList>
    </citation>
    <scope>NUCLEOTIDE SEQUENCE [LARGE SCALE GENOMIC DNA]</scope>
    <source>
        <strain evidence="11 12">cv. Zhongwan 6</strain>
    </source>
</reference>
<sequence>MAGGGGGDDRQLDVTPTWAVAAVCAVIVIISILLEKLIHKFATVFEERKKHALLEALEKIKAELMVLGFISLLLTFGQNYISKVCIPMKYGRTMLPCLPMHERPAGHPTEQALEPHSTDHEPPAAEHELTTTGEHEPTPTKPAGEGEPKGEHHRRLLSFERRVLSGGGGGPGCKPGYLPLISVNGLHQLHIFIFFLAVFHVIFSAITMTLGRAKIKGWKEWESDHMVDEDALNDPRRFRLTHETSFVRDHNSFWTKTPVTFYFVCFFRQFFRSVRRADYLTMRHGFVSVHLAPGSKFDFQKYIKRSLEDDFKIVVGISPILWGSVVLFLLVNVHGWHAAFWVSFLPLAVILAVGTKLQAIITRMALDIKERHAVVQGIPLVQVSDKYFWFEWPQLSLYLLHYVLFQNAFELTFFWWTWYEFGWASCFYEDDSLMIIRVALGLGAQFVCSYVTLPLYALVTQMGSTMKRSIFDEQTSKALKNWRNKAKGRNPETRTLGGNPVVAAVETPLEGVNIHTETELQKHGTTAKGTGVGDDDFDNRDLLTGP</sequence>
<comment type="domain">
    <text evidence="8">The C-terminus contains a calmodulin-binding domain, which binds calmodulin in a calcium-dependent fashion.</text>
</comment>
<evidence type="ECO:0000256" key="4">
    <source>
        <dbReference type="ARBA" id="ARBA00022821"/>
    </source>
</evidence>
<feature type="transmembrane region" description="Helical" evidence="10">
    <location>
        <begin position="336"/>
        <end position="354"/>
    </location>
</feature>
<organism evidence="11 12">
    <name type="scientific">Pisum sativum</name>
    <name type="common">Garden pea</name>
    <name type="synonym">Lathyrus oleraceus</name>
    <dbReference type="NCBI Taxonomy" id="3888"/>
    <lineage>
        <taxon>Eukaryota</taxon>
        <taxon>Viridiplantae</taxon>
        <taxon>Streptophyta</taxon>
        <taxon>Embryophyta</taxon>
        <taxon>Tracheophyta</taxon>
        <taxon>Spermatophyta</taxon>
        <taxon>Magnoliopsida</taxon>
        <taxon>eudicotyledons</taxon>
        <taxon>Gunneridae</taxon>
        <taxon>Pentapetalae</taxon>
        <taxon>rosids</taxon>
        <taxon>fabids</taxon>
        <taxon>Fabales</taxon>
        <taxon>Fabaceae</taxon>
        <taxon>Papilionoideae</taxon>
        <taxon>50 kb inversion clade</taxon>
        <taxon>NPAAA clade</taxon>
        <taxon>Hologalegina</taxon>
        <taxon>IRL clade</taxon>
        <taxon>Fabeae</taxon>
        <taxon>Lathyrus</taxon>
    </lineage>
</organism>
<feature type="transmembrane region" description="Helical" evidence="10">
    <location>
        <begin position="438"/>
        <end position="459"/>
    </location>
</feature>
<feature type="transmembrane region" description="Helical" evidence="10">
    <location>
        <begin position="311"/>
        <end position="330"/>
    </location>
</feature>
<dbReference type="GO" id="GO:0016020">
    <property type="term" value="C:membrane"/>
    <property type="evidence" value="ECO:0007669"/>
    <property type="project" value="UniProtKB-SubCell"/>
</dbReference>